<evidence type="ECO:0000313" key="2">
    <source>
        <dbReference type="EMBL" id="SNR54987.1"/>
    </source>
</evidence>
<proteinExistence type="predicted"/>
<evidence type="ECO:0000256" key="1">
    <source>
        <dbReference type="SAM" id="MobiDB-lite"/>
    </source>
</evidence>
<accession>A0A238X7S6</accession>
<reference evidence="3" key="1">
    <citation type="submission" date="2017-06" db="EMBL/GenBank/DDBJ databases">
        <authorList>
            <person name="Varghese N."/>
            <person name="Submissions S."/>
        </authorList>
    </citation>
    <scope>NUCLEOTIDE SEQUENCE [LARGE SCALE GENOMIC DNA]</scope>
    <source>
        <strain evidence="3">DSM 44485</strain>
    </source>
</reference>
<dbReference type="Proteomes" id="UP000198420">
    <property type="component" value="Unassembled WGS sequence"/>
</dbReference>
<organism evidence="2 3">
    <name type="scientific">Actinomadura mexicana</name>
    <dbReference type="NCBI Taxonomy" id="134959"/>
    <lineage>
        <taxon>Bacteria</taxon>
        <taxon>Bacillati</taxon>
        <taxon>Actinomycetota</taxon>
        <taxon>Actinomycetes</taxon>
        <taxon>Streptosporangiales</taxon>
        <taxon>Thermomonosporaceae</taxon>
        <taxon>Actinomadura</taxon>
    </lineage>
</organism>
<gene>
    <name evidence="2" type="ORF">SAMN06265355_10458</name>
</gene>
<feature type="region of interest" description="Disordered" evidence="1">
    <location>
        <begin position="1"/>
        <end position="25"/>
    </location>
</feature>
<dbReference type="EMBL" id="FZNP01000004">
    <property type="protein sequence ID" value="SNR54987.1"/>
    <property type="molecule type" value="Genomic_DNA"/>
</dbReference>
<dbReference type="AlphaFoldDB" id="A0A238X7S6"/>
<sequence length="42" mass="4418">MPPPGLSDDSQAVKPSTKAPLASAIAGERHTAMRFLTLCHTI</sequence>
<keyword evidence="3" id="KW-1185">Reference proteome</keyword>
<name>A0A238X7S6_9ACTN</name>
<protein>
    <submittedName>
        <fullName evidence="2">Uncharacterized protein</fullName>
    </submittedName>
</protein>
<evidence type="ECO:0000313" key="3">
    <source>
        <dbReference type="Proteomes" id="UP000198420"/>
    </source>
</evidence>